<comment type="caution">
    <text evidence="1">The sequence shown here is derived from an EMBL/GenBank/DDBJ whole genome shotgun (WGS) entry which is preliminary data.</text>
</comment>
<accession>M0JUV7</accession>
<name>M0JUV7_9EURY</name>
<dbReference type="AlphaFoldDB" id="M0JUV7"/>
<dbReference type="EMBL" id="AOLR01000024">
    <property type="protein sequence ID" value="EMA11759.1"/>
    <property type="molecule type" value="Genomic_DNA"/>
</dbReference>
<keyword evidence="2" id="KW-1185">Reference proteome</keyword>
<reference evidence="1 2" key="1">
    <citation type="journal article" date="2014" name="PLoS Genet.">
        <title>Phylogenetically driven sequencing of extremely halophilic archaea reveals strategies for static and dynamic osmo-response.</title>
        <authorList>
            <person name="Becker E.A."/>
            <person name="Seitzer P.M."/>
            <person name="Tritt A."/>
            <person name="Larsen D."/>
            <person name="Krusor M."/>
            <person name="Yao A.I."/>
            <person name="Wu D."/>
            <person name="Madern D."/>
            <person name="Eisen J.A."/>
            <person name="Darling A.E."/>
            <person name="Facciotti M.T."/>
        </authorList>
    </citation>
    <scope>NUCLEOTIDE SEQUENCE [LARGE SCALE GENOMIC DNA]</scope>
    <source>
        <strain evidence="1 2">ATCC 33800</strain>
    </source>
</reference>
<proteinExistence type="predicted"/>
<evidence type="ECO:0000313" key="1">
    <source>
        <dbReference type="EMBL" id="EMA11759.1"/>
    </source>
</evidence>
<evidence type="ECO:0000313" key="2">
    <source>
        <dbReference type="Proteomes" id="UP000011659"/>
    </source>
</evidence>
<protein>
    <submittedName>
        <fullName evidence="1">Uncharacterized protein</fullName>
    </submittedName>
</protein>
<organism evidence="1 2">
    <name type="scientific">Haloarcula marismortui ATCC 33800</name>
    <dbReference type="NCBI Taxonomy" id="662476"/>
    <lineage>
        <taxon>Archaea</taxon>
        <taxon>Methanobacteriati</taxon>
        <taxon>Methanobacteriota</taxon>
        <taxon>Stenosarchaea group</taxon>
        <taxon>Halobacteria</taxon>
        <taxon>Halobacteriales</taxon>
        <taxon>Haloarculaceae</taxon>
        <taxon>Haloarcula</taxon>
    </lineage>
</organism>
<dbReference type="Proteomes" id="UP000011659">
    <property type="component" value="Unassembled WGS sequence"/>
</dbReference>
<gene>
    <name evidence="1" type="ORF">C436_15788</name>
</gene>
<sequence>MFGIDTSNGFSCATDIQRERNRHMFARGQRLHSALCQRSFDFPVDEISVLRRFNGPILNEHVSRSGEVTFVAGTVRVGERSVQYGSDPLEVHGSVLKHFTLWKR</sequence>